<evidence type="ECO:0000313" key="9">
    <source>
        <dbReference type="EMBL" id="MFC4827576.1"/>
    </source>
</evidence>
<feature type="transmembrane region" description="Helical" evidence="7">
    <location>
        <begin position="21"/>
        <end position="46"/>
    </location>
</feature>
<dbReference type="Proteomes" id="UP001595960">
    <property type="component" value="Unassembled WGS sequence"/>
</dbReference>
<evidence type="ECO:0000259" key="8">
    <source>
        <dbReference type="PROSITE" id="PS50928"/>
    </source>
</evidence>
<dbReference type="InterPro" id="IPR000515">
    <property type="entry name" value="MetI-like"/>
</dbReference>
<evidence type="ECO:0000313" key="10">
    <source>
        <dbReference type="Proteomes" id="UP001595960"/>
    </source>
</evidence>
<keyword evidence="6 7" id="KW-0472">Membrane</keyword>
<feature type="transmembrane region" description="Helical" evidence="7">
    <location>
        <begin position="198"/>
        <end position="221"/>
    </location>
</feature>
<evidence type="ECO:0000256" key="7">
    <source>
        <dbReference type="RuleBase" id="RU363032"/>
    </source>
</evidence>
<evidence type="ECO:0000256" key="2">
    <source>
        <dbReference type="ARBA" id="ARBA00022448"/>
    </source>
</evidence>
<keyword evidence="3" id="KW-1003">Cell membrane</keyword>
<comment type="similarity">
    <text evidence="7">Belongs to the binding-protein-dependent transport system permease family.</text>
</comment>
<dbReference type="Gene3D" id="1.10.3720.10">
    <property type="entry name" value="MetI-like"/>
    <property type="match status" value="1"/>
</dbReference>
<feature type="transmembrane region" description="Helical" evidence="7">
    <location>
        <begin position="157"/>
        <end position="176"/>
    </location>
</feature>
<feature type="transmembrane region" description="Helical" evidence="7">
    <location>
        <begin position="93"/>
        <end position="114"/>
    </location>
</feature>
<keyword evidence="4 7" id="KW-0812">Transmembrane</keyword>
<evidence type="ECO:0000256" key="4">
    <source>
        <dbReference type="ARBA" id="ARBA00022692"/>
    </source>
</evidence>
<keyword evidence="10" id="KW-1185">Reference proteome</keyword>
<feature type="domain" description="ABC transmembrane type-1" evidence="8">
    <location>
        <begin position="89"/>
        <end position="288"/>
    </location>
</feature>
<keyword evidence="5 7" id="KW-1133">Transmembrane helix</keyword>
<accession>A0ABV9R0E8</accession>
<name>A0ABV9R0E8_9MICO</name>
<dbReference type="RefSeq" id="WP_204395626.1">
    <property type="nucleotide sequence ID" value="NZ_JAFBBW010000001.1"/>
</dbReference>
<proteinExistence type="inferred from homology"/>
<evidence type="ECO:0000256" key="1">
    <source>
        <dbReference type="ARBA" id="ARBA00004651"/>
    </source>
</evidence>
<dbReference type="PANTHER" id="PTHR43744:SF9">
    <property type="entry name" value="POLYGALACTURONAN_RHAMNOGALACTURONAN TRANSPORT SYSTEM PERMEASE PROTEIN YTCP"/>
    <property type="match status" value="1"/>
</dbReference>
<keyword evidence="2 7" id="KW-0813">Transport</keyword>
<evidence type="ECO:0000256" key="5">
    <source>
        <dbReference type="ARBA" id="ARBA00022989"/>
    </source>
</evidence>
<dbReference type="CDD" id="cd06261">
    <property type="entry name" value="TM_PBP2"/>
    <property type="match status" value="1"/>
</dbReference>
<dbReference type="Pfam" id="PF00528">
    <property type="entry name" value="BPD_transp_1"/>
    <property type="match status" value="1"/>
</dbReference>
<comment type="caution">
    <text evidence="9">The sequence shown here is derived from an EMBL/GenBank/DDBJ whole genome shotgun (WGS) entry which is preliminary data.</text>
</comment>
<feature type="transmembrane region" description="Helical" evidence="7">
    <location>
        <begin position="276"/>
        <end position="296"/>
    </location>
</feature>
<protein>
    <submittedName>
        <fullName evidence="9">Carbohydrate ABC transporter permease</fullName>
    </submittedName>
</protein>
<dbReference type="PANTHER" id="PTHR43744">
    <property type="entry name" value="ABC TRANSPORTER PERMEASE PROTEIN MG189-RELATED-RELATED"/>
    <property type="match status" value="1"/>
</dbReference>
<sequence>MTTQLDRPITARRGRDLRRRLADPLFSAATMAILGLALVAVIYPLYFIVIASISEPARVYEGQVWFWPVDVTFDGYARLLADPTVWRGLANSVVYTGLATAVSVALVVSAGYVLSRRDLPGRRTLTFLLVVTLFFDGGIIPRFLVVRDLGLLDTVGAMILPGAVAVWNVIVARTFFESNLPDELREAAQMDGASDFRFFFRVALPLSKPLIALMIVIHLVWNWNGFFDALIYLNNPDLYPLQLVLRNILVQSDLSGSANMSGDLQSYEAAQRLAELLKYAAIVFATIPLMLMVPFLQRFFTQGALIGAVKS</sequence>
<organism evidence="9 10">
    <name type="scientific">Agromyces aurantiacus</name>
    <dbReference type="NCBI Taxonomy" id="165814"/>
    <lineage>
        <taxon>Bacteria</taxon>
        <taxon>Bacillati</taxon>
        <taxon>Actinomycetota</taxon>
        <taxon>Actinomycetes</taxon>
        <taxon>Micrococcales</taxon>
        <taxon>Microbacteriaceae</taxon>
        <taxon>Agromyces</taxon>
    </lineage>
</organism>
<dbReference type="EMBL" id="JBHSJC010000001">
    <property type="protein sequence ID" value="MFC4827576.1"/>
    <property type="molecule type" value="Genomic_DNA"/>
</dbReference>
<evidence type="ECO:0000256" key="6">
    <source>
        <dbReference type="ARBA" id="ARBA00023136"/>
    </source>
</evidence>
<gene>
    <name evidence="9" type="ORF">ACFPER_02170</name>
</gene>
<dbReference type="SUPFAM" id="SSF161098">
    <property type="entry name" value="MetI-like"/>
    <property type="match status" value="1"/>
</dbReference>
<comment type="subcellular location">
    <subcellularLocation>
        <location evidence="1 7">Cell membrane</location>
        <topology evidence="1 7">Multi-pass membrane protein</topology>
    </subcellularLocation>
</comment>
<dbReference type="InterPro" id="IPR035906">
    <property type="entry name" value="MetI-like_sf"/>
</dbReference>
<dbReference type="PROSITE" id="PS50928">
    <property type="entry name" value="ABC_TM1"/>
    <property type="match status" value="1"/>
</dbReference>
<evidence type="ECO:0000256" key="3">
    <source>
        <dbReference type="ARBA" id="ARBA00022475"/>
    </source>
</evidence>
<reference evidence="10" key="1">
    <citation type="journal article" date="2019" name="Int. J. Syst. Evol. Microbiol.">
        <title>The Global Catalogue of Microorganisms (GCM) 10K type strain sequencing project: providing services to taxonomists for standard genome sequencing and annotation.</title>
        <authorList>
            <consortium name="The Broad Institute Genomics Platform"/>
            <consortium name="The Broad Institute Genome Sequencing Center for Infectious Disease"/>
            <person name="Wu L."/>
            <person name="Ma J."/>
        </authorList>
    </citation>
    <scope>NUCLEOTIDE SEQUENCE [LARGE SCALE GENOMIC DNA]</scope>
    <source>
        <strain evidence="10">CGMCC 1.12192</strain>
    </source>
</reference>
<feature type="transmembrane region" description="Helical" evidence="7">
    <location>
        <begin position="126"/>
        <end position="145"/>
    </location>
</feature>